<keyword evidence="3" id="KW-0949">S-adenosyl-L-methionine</keyword>
<evidence type="ECO:0000256" key="1">
    <source>
        <dbReference type="ARBA" id="ARBA00022603"/>
    </source>
</evidence>
<dbReference type="PANTHER" id="PTHR10509">
    <property type="entry name" value="O-METHYLTRANSFERASE-RELATED"/>
    <property type="match status" value="1"/>
</dbReference>
<reference evidence="5" key="1">
    <citation type="journal article" date="2011" name="Genome Res.">
        <title>Deep small RNA sequencing from the nematode Ascaris reveals conservation, functional diversification, and novel developmental profiles.</title>
        <authorList>
            <person name="Wang J."/>
            <person name="Czech B."/>
            <person name="Crunk A."/>
            <person name="Wallace A."/>
            <person name="Mitreva M."/>
            <person name="Hannon G.J."/>
            <person name="Davis R.E."/>
        </authorList>
    </citation>
    <scope>NUCLEOTIDE SEQUENCE</scope>
</reference>
<organism evidence="5">
    <name type="scientific">Ascaris suum</name>
    <name type="common">Pig roundworm</name>
    <name type="synonym">Ascaris lumbricoides</name>
    <dbReference type="NCBI Taxonomy" id="6253"/>
    <lineage>
        <taxon>Eukaryota</taxon>
        <taxon>Metazoa</taxon>
        <taxon>Ecdysozoa</taxon>
        <taxon>Nematoda</taxon>
        <taxon>Chromadorea</taxon>
        <taxon>Rhabditida</taxon>
        <taxon>Spirurina</taxon>
        <taxon>Ascaridomorpha</taxon>
        <taxon>Ascaridoidea</taxon>
        <taxon>Ascarididae</taxon>
        <taxon>Ascaris</taxon>
    </lineage>
</organism>
<dbReference type="GO" id="GO:0008757">
    <property type="term" value="F:S-adenosylmethionine-dependent methyltransferase activity"/>
    <property type="evidence" value="ECO:0007669"/>
    <property type="project" value="TreeGrafter"/>
</dbReference>
<dbReference type="InterPro" id="IPR029063">
    <property type="entry name" value="SAM-dependent_MTases_sf"/>
</dbReference>
<accession>F1L847</accession>
<keyword evidence="1 5" id="KW-0489">Methyltransferase</keyword>
<dbReference type="PROSITE" id="PS51682">
    <property type="entry name" value="SAM_OMT_I"/>
    <property type="match status" value="1"/>
</dbReference>
<dbReference type="InterPro" id="IPR050362">
    <property type="entry name" value="Cation-dep_OMT"/>
</dbReference>
<comment type="similarity">
    <text evidence="4">Belongs to the class I-like SAM-binding methyltransferase superfamily. Cation-dependent O-methyltransferase family.</text>
</comment>
<dbReference type="GO" id="GO:0032259">
    <property type="term" value="P:methylation"/>
    <property type="evidence" value="ECO:0007669"/>
    <property type="project" value="UniProtKB-KW"/>
</dbReference>
<dbReference type="SUPFAM" id="SSF53335">
    <property type="entry name" value="S-adenosyl-L-methionine-dependent methyltransferases"/>
    <property type="match status" value="1"/>
</dbReference>
<dbReference type="CDD" id="cd02440">
    <property type="entry name" value="AdoMet_MTases"/>
    <property type="match status" value="1"/>
</dbReference>
<dbReference type="InterPro" id="IPR002935">
    <property type="entry name" value="SAM_O-MeTrfase"/>
</dbReference>
<proteinExistence type="evidence at transcript level"/>
<dbReference type="PANTHER" id="PTHR10509:SF93">
    <property type="entry name" value="CATECHOL O-METHYLTRANSFERASE DOMAIN-CONTAINING PROTEIN 1"/>
    <property type="match status" value="1"/>
</dbReference>
<dbReference type="AlphaFoldDB" id="F1L847"/>
<sequence>MVNAASNLTSSKGDKSTSTFGILYFDLFLLTLPMHPMSNVSKSHRSNDPIVKYCTSISVKQDPILQKLTENTLKNAPMGLGAPEVHQFGQNLIRLTHAKRALDIGTLTGASALAWALAVPADGEVISMDIDLEKLKRYGKEFIDSKPEISKKINFKLGPAVETLDSLIAAGESGKWDFAFIDADKTSYPYYYEKCVQLLRPGGVILIDNALRCGRVVLEDKDDETKAIDETNHIIANDTRVDNMLLNLGDGTHVVFKKYE</sequence>
<dbReference type="Gene3D" id="3.40.50.150">
    <property type="entry name" value="Vaccinia Virus protein VP39"/>
    <property type="match status" value="1"/>
</dbReference>
<protein>
    <submittedName>
        <fullName evidence="5">Catechol O-methyltransferase domain-containing protein 1</fullName>
    </submittedName>
</protein>
<dbReference type="GO" id="GO:0008171">
    <property type="term" value="F:O-methyltransferase activity"/>
    <property type="evidence" value="ECO:0007669"/>
    <property type="project" value="InterPro"/>
</dbReference>
<keyword evidence="2 5" id="KW-0808">Transferase</keyword>
<evidence type="ECO:0000256" key="4">
    <source>
        <dbReference type="ARBA" id="ARBA00023453"/>
    </source>
</evidence>
<evidence type="ECO:0000313" key="5">
    <source>
        <dbReference type="EMBL" id="ADY46301.1"/>
    </source>
</evidence>
<dbReference type="Pfam" id="PF01596">
    <property type="entry name" value="Methyltransf_3"/>
    <property type="match status" value="1"/>
</dbReference>
<name>F1L847_ASCSU</name>
<evidence type="ECO:0000256" key="2">
    <source>
        <dbReference type="ARBA" id="ARBA00022679"/>
    </source>
</evidence>
<evidence type="ECO:0000256" key="3">
    <source>
        <dbReference type="ARBA" id="ARBA00022691"/>
    </source>
</evidence>
<dbReference type="EMBL" id="JI173542">
    <property type="protein sequence ID" value="ADY46301.1"/>
    <property type="molecule type" value="mRNA"/>
</dbReference>